<name>X0ZM87_9ZZZZ</name>
<reference evidence="1" key="1">
    <citation type="journal article" date="2014" name="Front. Microbiol.">
        <title>High frequency of phylogenetically diverse reductive dehalogenase-homologous genes in deep subseafloor sedimentary metagenomes.</title>
        <authorList>
            <person name="Kawai M."/>
            <person name="Futagami T."/>
            <person name="Toyoda A."/>
            <person name="Takaki Y."/>
            <person name="Nishi S."/>
            <person name="Hori S."/>
            <person name="Arai W."/>
            <person name="Tsubouchi T."/>
            <person name="Morono Y."/>
            <person name="Uchiyama I."/>
            <person name="Ito T."/>
            <person name="Fujiyama A."/>
            <person name="Inagaki F."/>
            <person name="Takami H."/>
        </authorList>
    </citation>
    <scope>NUCLEOTIDE SEQUENCE</scope>
    <source>
        <strain evidence="1">Expedition CK06-06</strain>
    </source>
</reference>
<sequence length="120" mass="13544">MLILTPQLSEEEINGYNAPFPDIKYKAGVRRFPNIVPEKPNDPGAEISRNSRRFLEEKWKGDVFMAVGKNDPVLGIPMMNLIKNSIKTSPDPLIIEDGGHFLQEWGEIVAKKALEAFHLN</sequence>
<evidence type="ECO:0000313" key="1">
    <source>
        <dbReference type="EMBL" id="GAG70850.1"/>
    </source>
</evidence>
<proteinExistence type="predicted"/>
<dbReference type="InterPro" id="IPR029058">
    <property type="entry name" value="AB_hydrolase_fold"/>
</dbReference>
<evidence type="ECO:0008006" key="2">
    <source>
        <dbReference type="Google" id="ProtNLM"/>
    </source>
</evidence>
<dbReference type="Gene3D" id="3.40.50.1820">
    <property type="entry name" value="alpha/beta hydrolase"/>
    <property type="match status" value="1"/>
</dbReference>
<comment type="caution">
    <text evidence="1">The sequence shown here is derived from an EMBL/GenBank/DDBJ whole genome shotgun (WGS) entry which is preliminary data.</text>
</comment>
<protein>
    <recommendedName>
        <fullName evidence="2">Haloalkane dehalogenase</fullName>
    </recommendedName>
</protein>
<dbReference type="EMBL" id="BART01001555">
    <property type="protein sequence ID" value="GAG70850.1"/>
    <property type="molecule type" value="Genomic_DNA"/>
</dbReference>
<organism evidence="1">
    <name type="scientific">marine sediment metagenome</name>
    <dbReference type="NCBI Taxonomy" id="412755"/>
    <lineage>
        <taxon>unclassified sequences</taxon>
        <taxon>metagenomes</taxon>
        <taxon>ecological metagenomes</taxon>
    </lineage>
</organism>
<dbReference type="AlphaFoldDB" id="X0ZM87"/>
<accession>X0ZM87</accession>
<gene>
    <name evidence="1" type="ORF">S01H4_05384</name>
</gene>